<protein>
    <recommendedName>
        <fullName evidence="2">histidine kinase</fullName>
        <ecNumber evidence="2">2.7.13.3</ecNumber>
    </recommendedName>
</protein>
<keyword evidence="5" id="KW-0472">Membrane</keyword>
<sequence>LTTQINMSLDRSIRSAESLSTIHILNNDVRKILTTDFSKSLSDYYPGVQTMQAQIAQANLLNTDVIVAMFINKYGYVFDYNFNTYSDYRNIFDNIDEWAELARQSSRSTYVAPIWQSKRTGIAYSNILPIVKILKDPDDFSEIGVFGVGINFDSVTEIISSSQLSTSVIILFNENDEPFYSSDEQVLSEEHGEFLAELQTCSREVTEKDDSFFCHIDVGGYDYSVNTVYNSVTGWKIVHVLDNSIVTEASRTNLQRLALVFCAVALLALLLAFYISQQLSKSILSLCKQIDACEGGTIPQINLTTQLLSNKDFNQIVNSYNRLNQRLTESLRENYTIQLNEKQMRLRMLQAQINPHFLYNTLNLISSIANIRDVPEIRTISDAISDLLRYNLKSGPIVRLKEEIEQIGRYITIQQIRFPDRFVYECILPRELEDIAVPVCILQPLVENIVVHGFDEKESGGSILISCYTNQQTLHILVADNGSGIAPEKLEQIQQSLQSSAIMEIRTPSGSSIGLLNVHQRIQAFCGKEYGMTIDSQQGQGSVVHLRLPINGEFPSLQ</sequence>
<dbReference type="InterPro" id="IPR010559">
    <property type="entry name" value="Sig_transdc_His_kin_internal"/>
</dbReference>
<dbReference type="Proteomes" id="UP000824242">
    <property type="component" value="Unassembled WGS sequence"/>
</dbReference>
<evidence type="ECO:0000259" key="6">
    <source>
        <dbReference type="PROSITE" id="PS50109"/>
    </source>
</evidence>
<evidence type="ECO:0000256" key="5">
    <source>
        <dbReference type="SAM" id="Phobius"/>
    </source>
</evidence>
<dbReference type="InterPro" id="IPR050640">
    <property type="entry name" value="Bact_2-comp_sensor_kinase"/>
</dbReference>
<dbReference type="PANTHER" id="PTHR34220:SF7">
    <property type="entry name" value="SENSOR HISTIDINE KINASE YPDA"/>
    <property type="match status" value="1"/>
</dbReference>
<dbReference type="PRINTS" id="PR00344">
    <property type="entry name" value="BCTRLSENSOR"/>
</dbReference>
<reference evidence="7" key="1">
    <citation type="submission" date="2020-10" db="EMBL/GenBank/DDBJ databases">
        <authorList>
            <person name="Gilroy R."/>
        </authorList>
    </citation>
    <scope>NUCLEOTIDE SEQUENCE</scope>
    <source>
        <strain evidence="7">ChiSxjej1B13-7958</strain>
    </source>
</reference>
<name>A0A9D1DF20_9FIRM</name>
<feature type="domain" description="Histidine kinase" evidence="6">
    <location>
        <begin position="442"/>
        <end position="552"/>
    </location>
</feature>
<dbReference type="InterPro" id="IPR004358">
    <property type="entry name" value="Sig_transdc_His_kin-like_C"/>
</dbReference>
<comment type="caution">
    <text evidence="7">The sequence shown here is derived from an EMBL/GenBank/DDBJ whole genome shotgun (WGS) entry which is preliminary data.</text>
</comment>
<dbReference type="EC" id="2.7.13.3" evidence="2"/>
<dbReference type="GO" id="GO:0016020">
    <property type="term" value="C:membrane"/>
    <property type="evidence" value="ECO:0007669"/>
    <property type="project" value="InterPro"/>
</dbReference>
<evidence type="ECO:0000256" key="3">
    <source>
        <dbReference type="ARBA" id="ARBA00022777"/>
    </source>
</evidence>
<dbReference type="PROSITE" id="PS50109">
    <property type="entry name" value="HIS_KIN"/>
    <property type="match status" value="1"/>
</dbReference>
<dbReference type="EMBL" id="DVGZ01000105">
    <property type="protein sequence ID" value="HIR47910.1"/>
    <property type="molecule type" value="Genomic_DNA"/>
</dbReference>
<organism evidence="7 8">
    <name type="scientific">Candidatus Caccousia avicola</name>
    <dbReference type="NCBI Taxonomy" id="2840721"/>
    <lineage>
        <taxon>Bacteria</taxon>
        <taxon>Bacillati</taxon>
        <taxon>Bacillota</taxon>
        <taxon>Clostridia</taxon>
        <taxon>Eubacteriales</taxon>
        <taxon>Oscillospiraceae</taxon>
        <taxon>Oscillospiraceae incertae sedis</taxon>
        <taxon>Candidatus Caccousia</taxon>
    </lineage>
</organism>
<dbReference type="InterPro" id="IPR003594">
    <property type="entry name" value="HATPase_dom"/>
</dbReference>
<dbReference type="Pfam" id="PF06580">
    <property type="entry name" value="His_kinase"/>
    <property type="match status" value="1"/>
</dbReference>
<evidence type="ECO:0000313" key="7">
    <source>
        <dbReference type="EMBL" id="HIR47910.1"/>
    </source>
</evidence>
<keyword evidence="5" id="KW-0812">Transmembrane</keyword>
<dbReference type="InterPro" id="IPR036890">
    <property type="entry name" value="HATPase_C_sf"/>
</dbReference>
<dbReference type="SMART" id="SM00387">
    <property type="entry name" value="HATPase_c"/>
    <property type="match status" value="1"/>
</dbReference>
<evidence type="ECO:0000313" key="8">
    <source>
        <dbReference type="Proteomes" id="UP000824242"/>
    </source>
</evidence>
<dbReference type="InterPro" id="IPR005467">
    <property type="entry name" value="His_kinase_dom"/>
</dbReference>
<accession>A0A9D1DF20</accession>
<dbReference type="SUPFAM" id="SSF55874">
    <property type="entry name" value="ATPase domain of HSP90 chaperone/DNA topoisomerase II/histidine kinase"/>
    <property type="match status" value="1"/>
</dbReference>
<feature type="transmembrane region" description="Helical" evidence="5">
    <location>
        <begin position="257"/>
        <end position="275"/>
    </location>
</feature>
<keyword evidence="4" id="KW-0902">Two-component regulatory system</keyword>
<reference evidence="7" key="2">
    <citation type="journal article" date="2021" name="PeerJ">
        <title>Extensive microbial diversity within the chicken gut microbiome revealed by metagenomics and culture.</title>
        <authorList>
            <person name="Gilroy R."/>
            <person name="Ravi A."/>
            <person name="Getino M."/>
            <person name="Pursley I."/>
            <person name="Horton D.L."/>
            <person name="Alikhan N.F."/>
            <person name="Baker D."/>
            <person name="Gharbi K."/>
            <person name="Hall N."/>
            <person name="Watson M."/>
            <person name="Adriaenssens E.M."/>
            <person name="Foster-Nyarko E."/>
            <person name="Jarju S."/>
            <person name="Secka A."/>
            <person name="Antonio M."/>
            <person name="Oren A."/>
            <person name="Chaudhuri R.R."/>
            <person name="La Ragione R."/>
            <person name="Hildebrand F."/>
            <person name="Pallen M.J."/>
        </authorList>
    </citation>
    <scope>NUCLEOTIDE SEQUENCE</scope>
    <source>
        <strain evidence="7">ChiSxjej1B13-7958</strain>
    </source>
</reference>
<comment type="catalytic activity">
    <reaction evidence="1">
        <text>ATP + protein L-histidine = ADP + protein N-phospho-L-histidine.</text>
        <dbReference type="EC" id="2.7.13.3"/>
    </reaction>
</comment>
<keyword evidence="5" id="KW-1133">Transmembrane helix</keyword>
<dbReference type="Gene3D" id="3.30.565.10">
    <property type="entry name" value="Histidine kinase-like ATPase, C-terminal domain"/>
    <property type="match status" value="1"/>
</dbReference>
<keyword evidence="3 7" id="KW-0418">Kinase</keyword>
<evidence type="ECO:0000256" key="4">
    <source>
        <dbReference type="ARBA" id="ARBA00023012"/>
    </source>
</evidence>
<gene>
    <name evidence="7" type="ORF">IAB89_09700</name>
</gene>
<evidence type="ECO:0000256" key="2">
    <source>
        <dbReference type="ARBA" id="ARBA00012438"/>
    </source>
</evidence>
<dbReference type="PANTHER" id="PTHR34220">
    <property type="entry name" value="SENSOR HISTIDINE KINASE YPDA"/>
    <property type="match status" value="1"/>
</dbReference>
<keyword evidence="3 7" id="KW-0808">Transferase</keyword>
<proteinExistence type="predicted"/>
<feature type="non-terminal residue" evidence="7">
    <location>
        <position position="1"/>
    </location>
</feature>
<dbReference type="GO" id="GO:0000155">
    <property type="term" value="F:phosphorelay sensor kinase activity"/>
    <property type="evidence" value="ECO:0007669"/>
    <property type="project" value="InterPro"/>
</dbReference>
<evidence type="ECO:0000256" key="1">
    <source>
        <dbReference type="ARBA" id="ARBA00000085"/>
    </source>
</evidence>
<dbReference type="Pfam" id="PF02518">
    <property type="entry name" value="HATPase_c"/>
    <property type="match status" value="1"/>
</dbReference>
<dbReference type="AlphaFoldDB" id="A0A9D1DF20"/>